<dbReference type="InterPro" id="IPR018253">
    <property type="entry name" value="DnaJ_domain_CS"/>
</dbReference>
<name>A0A7M7NEI9_STRPU</name>
<dbReference type="OMA" id="ARSREHN"/>
<dbReference type="SUPFAM" id="SSF46565">
    <property type="entry name" value="Chaperone J-domain"/>
    <property type="match status" value="1"/>
</dbReference>
<dbReference type="GeneID" id="592547"/>
<evidence type="ECO:0000256" key="1">
    <source>
        <dbReference type="ARBA" id="ARBA00004389"/>
    </source>
</evidence>
<evidence type="ECO:0000256" key="6">
    <source>
        <dbReference type="SAM" id="MobiDB-lite"/>
    </source>
</evidence>
<feature type="compositionally biased region" description="Polar residues" evidence="6">
    <location>
        <begin position="56"/>
        <end position="73"/>
    </location>
</feature>
<reference evidence="9" key="2">
    <citation type="submission" date="2021-01" db="UniProtKB">
        <authorList>
            <consortium name="EnsemblMetazoa"/>
        </authorList>
    </citation>
    <scope>IDENTIFICATION</scope>
</reference>
<evidence type="ECO:0000313" key="9">
    <source>
        <dbReference type="EnsemblMetazoa" id="XP_030835474"/>
    </source>
</evidence>
<feature type="transmembrane region" description="Helical" evidence="7">
    <location>
        <begin position="268"/>
        <end position="289"/>
    </location>
</feature>
<dbReference type="Pfam" id="PF09320">
    <property type="entry name" value="DUF1977"/>
    <property type="match status" value="1"/>
</dbReference>
<dbReference type="PROSITE" id="PS50076">
    <property type="entry name" value="DNAJ_2"/>
    <property type="match status" value="1"/>
</dbReference>
<dbReference type="GO" id="GO:0005789">
    <property type="term" value="C:endoplasmic reticulum membrane"/>
    <property type="evidence" value="ECO:0000318"/>
    <property type="project" value="GO_Central"/>
</dbReference>
<keyword evidence="2 7" id="KW-0812">Transmembrane</keyword>
<dbReference type="InterPro" id="IPR001623">
    <property type="entry name" value="DnaJ_domain"/>
</dbReference>
<evidence type="ECO:0000313" key="10">
    <source>
        <dbReference type="Proteomes" id="UP000007110"/>
    </source>
</evidence>
<proteinExistence type="predicted"/>
<comment type="subcellular location">
    <subcellularLocation>
        <location evidence="1">Endoplasmic reticulum membrane</location>
        <topology evidence="1">Single-pass membrane protein</topology>
    </subcellularLocation>
</comment>
<dbReference type="Proteomes" id="UP000007110">
    <property type="component" value="Unassembled WGS sequence"/>
</dbReference>
<dbReference type="GO" id="GO:0071218">
    <property type="term" value="P:cellular response to misfolded protein"/>
    <property type="evidence" value="ECO:0000318"/>
    <property type="project" value="GO_Central"/>
</dbReference>
<dbReference type="EnsemblMetazoa" id="XM_030979614">
    <property type="protein sequence ID" value="XP_030835474"/>
    <property type="gene ID" value="LOC592547"/>
</dbReference>
<protein>
    <recommendedName>
        <fullName evidence="8">J domain-containing protein</fullName>
    </recommendedName>
</protein>
<dbReference type="InterPro" id="IPR051100">
    <property type="entry name" value="DnaJ_subfamily_B/C"/>
</dbReference>
<dbReference type="Gene3D" id="1.10.287.110">
    <property type="entry name" value="DnaJ domain"/>
    <property type="match status" value="1"/>
</dbReference>
<feature type="region of interest" description="Disordered" evidence="6">
    <location>
        <begin position="56"/>
        <end position="109"/>
    </location>
</feature>
<dbReference type="GO" id="GO:0030544">
    <property type="term" value="F:Hsp70 protein binding"/>
    <property type="evidence" value="ECO:0000318"/>
    <property type="project" value="GO_Central"/>
</dbReference>
<dbReference type="PANTHER" id="PTHR43908:SF3">
    <property type="entry name" value="AT29763P-RELATED"/>
    <property type="match status" value="1"/>
</dbReference>
<feature type="domain" description="J" evidence="8">
    <location>
        <begin position="126"/>
        <end position="190"/>
    </location>
</feature>
<dbReference type="OrthoDB" id="442087at2759"/>
<evidence type="ECO:0000256" key="7">
    <source>
        <dbReference type="SAM" id="Phobius"/>
    </source>
</evidence>
<evidence type="ECO:0000259" key="8">
    <source>
        <dbReference type="PROSITE" id="PS50076"/>
    </source>
</evidence>
<reference evidence="10" key="1">
    <citation type="submission" date="2015-02" db="EMBL/GenBank/DDBJ databases">
        <title>Genome sequencing for Strongylocentrotus purpuratus.</title>
        <authorList>
            <person name="Murali S."/>
            <person name="Liu Y."/>
            <person name="Vee V."/>
            <person name="English A."/>
            <person name="Wang M."/>
            <person name="Skinner E."/>
            <person name="Han Y."/>
            <person name="Muzny D.M."/>
            <person name="Worley K.C."/>
            <person name="Gibbs R.A."/>
        </authorList>
    </citation>
    <scope>NUCLEOTIDE SEQUENCE</scope>
</reference>
<keyword evidence="10" id="KW-1185">Reference proteome</keyword>
<dbReference type="KEGG" id="spu:592547"/>
<dbReference type="PANTHER" id="PTHR43908">
    <property type="entry name" value="AT29763P-RELATED"/>
    <property type="match status" value="1"/>
</dbReference>
<dbReference type="PROSITE" id="PS00636">
    <property type="entry name" value="DNAJ_1"/>
    <property type="match status" value="1"/>
</dbReference>
<evidence type="ECO:0000256" key="2">
    <source>
        <dbReference type="ARBA" id="ARBA00022692"/>
    </source>
</evidence>
<dbReference type="AlphaFoldDB" id="A0A7M7NEI9"/>
<dbReference type="InterPro" id="IPR015399">
    <property type="entry name" value="DUF1977_DnaJ-like"/>
</dbReference>
<sequence>MQAKMEGNRDESEKCVRIALKAVSDGDREKALKFLQKAKKLFPTKKVEALLIQLENANESDSDTASQSANSSAENDKGGDTPQARQRRNSASRQQSSTDTTSNGDAQKDYTPDQLAAVVKIKKCKDFYEILGVAKDAGESEIKKAYRKLALQFHPDKNKAPGSAEAFKAIGKAFNVLTDTDKRKKYDVYGDESQQERQVQRNNHRHHYYNNGWYYETRGFDDDEVSPEDIFNMFFNGGFPSSQVRRRQQYRQGGHSHERRAGEANYTFLVQVLPILLLVLMSIFSSLFVSDPLFRLTRQGNFKEERRTQNDVLYYVKKDFVKDYSGKIHLVENQVDDEYLQNLRRTCYDEKYKKERVIQQARYFGDRKMFESGKKMKTPSCDKFNKMYDLISGG</sequence>
<keyword evidence="4 7" id="KW-1133">Transmembrane helix</keyword>
<dbReference type="CDD" id="cd06257">
    <property type="entry name" value="DnaJ"/>
    <property type="match status" value="1"/>
</dbReference>
<evidence type="ECO:0000256" key="5">
    <source>
        <dbReference type="ARBA" id="ARBA00023136"/>
    </source>
</evidence>
<dbReference type="FunFam" id="1.10.287.110:FF:000070">
    <property type="entry name" value="Endoplasmic reticulum protein, putative"/>
    <property type="match status" value="1"/>
</dbReference>
<evidence type="ECO:0000256" key="3">
    <source>
        <dbReference type="ARBA" id="ARBA00022824"/>
    </source>
</evidence>
<keyword evidence="5 7" id="KW-0472">Membrane</keyword>
<keyword evidence="3" id="KW-0256">Endoplasmic reticulum</keyword>
<dbReference type="RefSeq" id="XP_030835474.1">
    <property type="nucleotide sequence ID" value="XM_030979614.1"/>
</dbReference>
<evidence type="ECO:0000256" key="4">
    <source>
        <dbReference type="ARBA" id="ARBA00022989"/>
    </source>
</evidence>
<accession>A0A7M7NEI9</accession>
<dbReference type="PRINTS" id="PR00625">
    <property type="entry name" value="JDOMAIN"/>
</dbReference>
<dbReference type="InParanoid" id="A0A7M7NEI9"/>
<dbReference type="Pfam" id="PF00226">
    <property type="entry name" value="DnaJ"/>
    <property type="match status" value="1"/>
</dbReference>
<dbReference type="SMART" id="SM00271">
    <property type="entry name" value="DnaJ"/>
    <property type="match status" value="1"/>
</dbReference>
<dbReference type="FunCoup" id="A0A7M7NEI9">
    <property type="interactions" value="2460"/>
</dbReference>
<dbReference type="InterPro" id="IPR036869">
    <property type="entry name" value="J_dom_sf"/>
</dbReference>
<organism evidence="9 10">
    <name type="scientific">Strongylocentrotus purpuratus</name>
    <name type="common">Purple sea urchin</name>
    <dbReference type="NCBI Taxonomy" id="7668"/>
    <lineage>
        <taxon>Eukaryota</taxon>
        <taxon>Metazoa</taxon>
        <taxon>Echinodermata</taxon>
        <taxon>Eleutherozoa</taxon>
        <taxon>Echinozoa</taxon>
        <taxon>Echinoidea</taxon>
        <taxon>Euechinoidea</taxon>
        <taxon>Echinacea</taxon>
        <taxon>Camarodonta</taxon>
        <taxon>Echinidea</taxon>
        <taxon>Strongylocentrotidae</taxon>
        <taxon>Strongylocentrotus</taxon>
    </lineage>
</organism>